<keyword evidence="8" id="KW-1185">Reference proteome</keyword>
<dbReference type="Proteomes" id="UP001595378">
    <property type="component" value="Unassembled WGS sequence"/>
</dbReference>
<dbReference type="EMBL" id="JBHRSU010000036">
    <property type="protein sequence ID" value="MFC3101926.1"/>
    <property type="molecule type" value="Genomic_DNA"/>
</dbReference>
<evidence type="ECO:0000256" key="3">
    <source>
        <dbReference type="ARBA" id="ARBA00022692"/>
    </source>
</evidence>
<reference evidence="8" key="1">
    <citation type="journal article" date="2019" name="Int. J. Syst. Evol. Microbiol.">
        <title>The Global Catalogue of Microorganisms (GCM) 10K type strain sequencing project: providing services to taxonomists for standard genome sequencing and annotation.</title>
        <authorList>
            <consortium name="The Broad Institute Genomics Platform"/>
            <consortium name="The Broad Institute Genome Sequencing Center for Infectious Disease"/>
            <person name="Wu L."/>
            <person name="Ma J."/>
        </authorList>
    </citation>
    <scope>NUCLEOTIDE SEQUENCE [LARGE SCALE GENOMIC DNA]</scope>
    <source>
        <strain evidence="8">KCTC 52606</strain>
    </source>
</reference>
<accession>A0ABV7EKB9</accession>
<keyword evidence="3 6" id="KW-0812">Transmembrane</keyword>
<evidence type="ECO:0000256" key="2">
    <source>
        <dbReference type="ARBA" id="ARBA00009190"/>
    </source>
</evidence>
<evidence type="ECO:0000256" key="6">
    <source>
        <dbReference type="RuleBase" id="RU365102"/>
    </source>
</evidence>
<organism evidence="7 8">
    <name type="scientific">Alteraurantiacibacter lauratis</name>
    <dbReference type="NCBI Taxonomy" id="2054627"/>
    <lineage>
        <taxon>Bacteria</taxon>
        <taxon>Pseudomonadati</taxon>
        <taxon>Pseudomonadota</taxon>
        <taxon>Alphaproteobacteria</taxon>
        <taxon>Sphingomonadales</taxon>
        <taxon>Erythrobacteraceae</taxon>
        <taxon>Alteraurantiacibacter</taxon>
    </lineage>
</organism>
<comment type="caution">
    <text evidence="6">Lacks conserved residue(s) required for the propagation of feature annotation.</text>
</comment>
<evidence type="ECO:0000256" key="5">
    <source>
        <dbReference type="ARBA" id="ARBA00023136"/>
    </source>
</evidence>
<evidence type="ECO:0000256" key="4">
    <source>
        <dbReference type="ARBA" id="ARBA00022989"/>
    </source>
</evidence>
<feature type="transmembrane region" description="Helical" evidence="6">
    <location>
        <begin position="106"/>
        <end position="130"/>
    </location>
</feature>
<dbReference type="Pfam" id="PF01169">
    <property type="entry name" value="GDT1"/>
    <property type="match status" value="1"/>
</dbReference>
<keyword evidence="4 6" id="KW-1133">Transmembrane helix</keyword>
<sequence length="193" mass="19489">MTAFFLSFLAALLLGAAGRDGVRVARLAAGSGPATALGAAPGLVLAIWLSAFAASTLAAGAGAWLAPQMPAAARPMFVALALGVAALELAVRKAPRAPAEPTRSTGAILIVLVAAQITDSARFVIAALALLTQEPWLVAAGGTLGSGVALTLAALAGSEWERRLPLRIMAWALAVLLLLAAFMIGLSVRDVLF</sequence>
<comment type="similarity">
    <text evidence="2 6">Belongs to the GDT1 family.</text>
</comment>
<feature type="transmembrane region" description="Helical" evidence="6">
    <location>
        <begin position="42"/>
        <end position="66"/>
    </location>
</feature>
<protein>
    <recommendedName>
        <fullName evidence="6">GDT1 family protein</fullName>
    </recommendedName>
</protein>
<name>A0ABV7EKB9_9SPHN</name>
<dbReference type="RefSeq" id="WP_336920028.1">
    <property type="nucleotide sequence ID" value="NZ_JBANRN010000014.1"/>
</dbReference>
<dbReference type="InterPro" id="IPR001727">
    <property type="entry name" value="GDT1-like"/>
</dbReference>
<feature type="transmembrane region" description="Helical" evidence="6">
    <location>
        <begin position="168"/>
        <end position="188"/>
    </location>
</feature>
<evidence type="ECO:0000256" key="1">
    <source>
        <dbReference type="ARBA" id="ARBA00004141"/>
    </source>
</evidence>
<comment type="subcellular location">
    <subcellularLocation>
        <location evidence="1 6">Membrane</location>
        <topology evidence="1 6">Multi-pass membrane protein</topology>
    </subcellularLocation>
</comment>
<gene>
    <name evidence="7" type="ORF">ACFODK_13635</name>
</gene>
<comment type="caution">
    <text evidence="7">The sequence shown here is derived from an EMBL/GenBank/DDBJ whole genome shotgun (WGS) entry which is preliminary data.</text>
</comment>
<evidence type="ECO:0000313" key="7">
    <source>
        <dbReference type="EMBL" id="MFC3101926.1"/>
    </source>
</evidence>
<evidence type="ECO:0000313" key="8">
    <source>
        <dbReference type="Proteomes" id="UP001595378"/>
    </source>
</evidence>
<proteinExistence type="inferred from homology"/>
<feature type="transmembrane region" description="Helical" evidence="6">
    <location>
        <begin position="136"/>
        <end position="156"/>
    </location>
</feature>
<keyword evidence="5 6" id="KW-0472">Membrane</keyword>